<dbReference type="Gene3D" id="1.20.1740.10">
    <property type="entry name" value="Amino acid/polyamine transporter I"/>
    <property type="match status" value="1"/>
</dbReference>
<dbReference type="AlphaFoldDB" id="D6Z9W9"/>
<evidence type="ECO:0000256" key="1">
    <source>
        <dbReference type="ARBA" id="ARBA00004651"/>
    </source>
</evidence>
<dbReference type="PANTHER" id="PTHR42770">
    <property type="entry name" value="AMINO ACID TRANSPORTER-RELATED"/>
    <property type="match status" value="1"/>
</dbReference>
<feature type="transmembrane region" description="Helical" evidence="6">
    <location>
        <begin position="59"/>
        <end position="77"/>
    </location>
</feature>
<keyword evidence="3 6" id="KW-0812">Transmembrane</keyword>
<evidence type="ECO:0000256" key="5">
    <source>
        <dbReference type="ARBA" id="ARBA00023136"/>
    </source>
</evidence>
<dbReference type="InterPro" id="IPR050367">
    <property type="entry name" value="APC_superfamily"/>
</dbReference>
<feature type="transmembrane region" description="Helical" evidence="6">
    <location>
        <begin position="418"/>
        <end position="437"/>
    </location>
</feature>
<dbReference type="EMBL" id="CP001958">
    <property type="protein sequence ID" value="ADG98639.1"/>
    <property type="molecule type" value="Genomic_DNA"/>
</dbReference>
<dbReference type="eggNOG" id="COG0531">
    <property type="taxonomic scope" value="Bacteria"/>
</dbReference>
<gene>
    <name evidence="7" type="ordered locus">Srot_2187</name>
</gene>
<feature type="transmembrane region" description="Helical" evidence="6">
    <location>
        <begin position="170"/>
        <end position="192"/>
    </location>
</feature>
<dbReference type="GO" id="GO:0022857">
    <property type="term" value="F:transmembrane transporter activity"/>
    <property type="evidence" value="ECO:0007669"/>
    <property type="project" value="InterPro"/>
</dbReference>
<accession>D6Z9W9</accession>
<dbReference type="HOGENOM" id="CLU_039037_0_0_11"/>
<feature type="transmembrane region" description="Helical" evidence="6">
    <location>
        <begin position="204"/>
        <end position="231"/>
    </location>
</feature>
<dbReference type="KEGG" id="srt:Srot_2187"/>
<dbReference type="Proteomes" id="UP000002247">
    <property type="component" value="Chromosome"/>
</dbReference>
<keyword evidence="5 6" id="KW-0472">Membrane</keyword>
<feature type="transmembrane region" description="Helical" evidence="6">
    <location>
        <begin position="385"/>
        <end position="406"/>
    </location>
</feature>
<reference evidence="7 8" key="1">
    <citation type="journal article" date="2010" name="Stand. Genomic Sci.">
        <title>Complete genome sequence of Segniliparus rotundus type strain (CDC 1076).</title>
        <authorList>
            <person name="Sikorski J."/>
            <person name="Lapidus A."/>
            <person name="Copeland A."/>
            <person name="Misra M."/>
            <person name="Glavina Del Rio T."/>
            <person name="Nolan M."/>
            <person name="Lucas S."/>
            <person name="Chen F."/>
            <person name="Tice H."/>
            <person name="Cheng J.F."/>
            <person name="Jando M."/>
            <person name="Schneider S."/>
            <person name="Bruce D."/>
            <person name="Goodwin L."/>
            <person name="Pitluck S."/>
            <person name="Liolios K."/>
            <person name="Mikhailova N."/>
            <person name="Pati A."/>
            <person name="Ivanova N."/>
            <person name="Mavromatis K."/>
            <person name="Chen A."/>
            <person name="Palaniappan K."/>
            <person name="Chertkov O."/>
            <person name="Land M."/>
            <person name="Hauser L."/>
            <person name="Chang Y.J."/>
            <person name="Jeffries C.D."/>
            <person name="Brettin T."/>
            <person name="Detter J.C."/>
            <person name="Han C."/>
            <person name="Rohde M."/>
            <person name="Goker M."/>
            <person name="Bristow J."/>
            <person name="Eisen J.A."/>
            <person name="Markowitz V."/>
            <person name="Hugenholtz P."/>
            <person name="Kyrpides N.C."/>
            <person name="Klenk H.P."/>
        </authorList>
    </citation>
    <scope>NUCLEOTIDE SEQUENCE [LARGE SCALE GENOMIC DNA]</scope>
    <source>
        <strain evidence="8">ATCC BAA-972 / CDC 1076 / CIP 108378 / DSM 44985 / JCM 13578</strain>
    </source>
</reference>
<proteinExistence type="predicted"/>
<protein>
    <submittedName>
        <fullName evidence="7">Amino acid permease-associated region</fullName>
    </submittedName>
</protein>
<feature type="transmembrane region" description="Helical" evidence="6">
    <location>
        <begin position="457"/>
        <end position="479"/>
    </location>
</feature>
<dbReference type="InterPro" id="IPR002293">
    <property type="entry name" value="AA/rel_permease1"/>
</dbReference>
<dbReference type="PANTHER" id="PTHR42770:SF7">
    <property type="entry name" value="MEMBRANE PROTEIN"/>
    <property type="match status" value="1"/>
</dbReference>
<keyword evidence="2" id="KW-1003">Cell membrane</keyword>
<organism evidence="7 8">
    <name type="scientific">Segniliparus rotundus (strain ATCC BAA-972 / CDC 1076 / CIP 108378 / DSM 44985 / JCM 13578)</name>
    <dbReference type="NCBI Taxonomy" id="640132"/>
    <lineage>
        <taxon>Bacteria</taxon>
        <taxon>Bacillati</taxon>
        <taxon>Actinomycetota</taxon>
        <taxon>Actinomycetes</taxon>
        <taxon>Mycobacteriales</taxon>
        <taxon>Segniliparaceae</taxon>
        <taxon>Segniliparus</taxon>
    </lineage>
</organism>
<comment type="subcellular location">
    <subcellularLocation>
        <location evidence="1">Cell membrane</location>
        <topology evidence="1">Multi-pass membrane protein</topology>
    </subcellularLocation>
</comment>
<dbReference type="GO" id="GO:0005886">
    <property type="term" value="C:plasma membrane"/>
    <property type="evidence" value="ECO:0007669"/>
    <property type="project" value="UniProtKB-SubCell"/>
</dbReference>
<feature type="transmembrane region" description="Helical" evidence="6">
    <location>
        <begin position="251"/>
        <end position="270"/>
    </location>
</feature>
<dbReference type="RefSeq" id="WP_013139089.1">
    <property type="nucleotide sequence ID" value="NC_014168.1"/>
</dbReference>
<evidence type="ECO:0000256" key="4">
    <source>
        <dbReference type="ARBA" id="ARBA00022989"/>
    </source>
</evidence>
<feature type="transmembrane region" description="Helical" evidence="6">
    <location>
        <begin position="352"/>
        <end position="373"/>
    </location>
</feature>
<evidence type="ECO:0000256" key="3">
    <source>
        <dbReference type="ARBA" id="ARBA00022692"/>
    </source>
</evidence>
<dbReference type="PIRSF" id="PIRSF006060">
    <property type="entry name" value="AA_transporter"/>
    <property type="match status" value="1"/>
</dbReference>
<evidence type="ECO:0000256" key="2">
    <source>
        <dbReference type="ARBA" id="ARBA00022475"/>
    </source>
</evidence>
<feature type="transmembrane region" description="Helical" evidence="6">
    <location>
        <begin position="20"/>
        <end position="47"/>
    </location>
</feature>
<evidence type="ECO:0000313" key="8">
    <source>
        <dbReference type="Proteomes" id="UP000002247"/>
    </source>
</evidence>
<dbReference type="STRING" id="640132.Srot_2187"/>
<keyword evidence="4 6" id="KW-1133">Transmembrane helix</keyword>
<dbReference type="OrthoDB" id="138827at2"/>
<sequence length="505" mass="52575">MASTDLSPEPTQRGEAPKGLKLGAIGLVGSIVIGLSATAPAYSLAGALGPLAGAVGEKIPAILLVSFLPTLCIAFAYRELCRDTPDCGTTFTWATKAFGPWTGWMSGWGLAVSGIIAVGNAAEIASIYLFRLFGHPAGGGAKIAVAAAIIVLMTWVSYRGLDLGERMQNVLMAIQFGVLAVISAIALVRVLTHHAGPQALAPRLSWLIPTGLSTSQFAAGVILCVFIYWGWDACLAVGEETRDSTRTPGRAAVISTLLLVTTYVMVSYAAQSFAGFGTTGIGLNNPGHASDVLTVLGEPAGGQAAAVALLLTVSVSALSSTQTIILPTARQALSMASYGALPERFASVNTKFLTPGFATTVTGGCCLFFYFALSLVSENVLVDSVSSLGLAVAFYYAMTAYACVWHFRRSLTASLRDFLLRGLLPLLGALTMTWAFVRSSMDMVDPGYGETRFGPVGGVFVIGVGILVAGAPLMLLATITGKDFFAGRTLNAQTEARIPPPPDSL</sequence>
<name>D6Z9W9_SEGRD</name>
<keyword evidence="8" id="KW-1185">Reference proteome</keyword>
<evidence type="ECO:0000313" key="7">
    <source>
        <dbReference type="EMBL" id="ADG98639.1"/>
    </source>
</evidence>
<dbReference type="Pfam" id="PF13520">
    <property type="entry name" value="AA_permease_2"/>
    <property type="match status" value="1"/>
</dbReference>
<feature type="transmembrane region" description="Helical" evidence="6">
    <location>
        <begin position="141"/>
        <end position="158"/>
    </location>
</feature>
<evidence type="ECO:0000256" key="6">
    <source>
        <dbReference type="SAM" id="Phobius"/>
    </source>
</evidence>
<feature type="transmembrane region" description="Helical" evidence="6">
    <location>
        <begin position="108"/>
        <end position="129"/>
    </location>
</feature>